<dbReference type="SUPFAM" id="SSF48366">
    <property type="entry name" value="Ras GEF"/>
    <property type="match status" value="1"/>
</dbReference>
<feature type="region of interest" description="Disordered" evidence="3">
    <location>
        <begin position="1"/>
        <end position="24"/>
    </location>
</feature>
<dbReference type="SUPFAM" id="SSF50729">
    <property type="entry name" value="PH domain-like"/>
    <property type="match status" value="1"/>
</dbReference>
<dbReference type="InterPro" id="IPR023578">
    <property type="entry name" value="Ras_GEF_dom_sf"/>
</dbReference>
<evidence type="ECO:0000259" key="4">
    <source>
        <dbReference type="PROSITE" id="PS50003"/>
    </source>
</evidence>
<evidence type="ECO:0000313" key="6">
    <source>
        <dbReference type="EMBL" id="KAG5675883.1"/>
    </source>
</evidence>
<dbReference type="PANTHER" id="PTHR23113">
    <property type="entry name" value="GUANINE NUCLEOTIDE EXCHANGE FACTOR"/>
    <property type="match status" value="1"/>
</dbReference>
<evidence type="ECO:0000256" key="1">
    <source>
        <dbReference type="ARBA" id="ARBA00022658"/>
    </source>
</evidence>
<dbReference type="PANTHER" id="PTHR23113:SF368">
    <property type="entry name" value="CELL DIVISION CONTROL PROTEIN 25"/>
    <property type="match status" value="1"/>
</dbReference>
<dbReference type="CDD" id="cd00155">
    <property type="entry name" value="RasGEF"/>
    <property type="match status" value="1"/>
</dbReference>
<reference evidence="6" key="1">
    <citation type="submission" date="2021-03" db="EMBL/GenBank/DDBJ databases">
        <title>Chromosome level genome of the anhydrobiotic midge Polypedilum vanderplanki.</title>
        <authorList>
            <person name="Yoshida Y."/>
            <person name="Kikawada T."/>
            <person name="Gusev O."/>
        </authorList>
    </citation>
    <scope>NUCLEOTIDE SEQUENCE</scope>
    <source>
        <strain evidence="6">NIAS01</strain>
        <tissue evidence="6">Whole body or cell culture</tissue>
    </source>
</reference>
<dbReference type="AlphaFoldDB" id="A0A9J6C249"/>
<name>A0A9J6C249_POLVA</name>
<dbReference type="GO" id="GO:0007265">
    <property type="term" value="P:Ras protein signal transduction"/>
    <property type="evidence" value="ECO:0007669"/>
    <property type="project" value="TreeGrafter"/>
</dbReference>
<dbReference type="EMBL" id="JADBJN010000002">
    <property type="protein sequence ID" value="KAG5675883.1"/>
    <property type="molecule type" value="Genomic_DNA"/>
</dbReference>
<evidence type="ECO:0000256" key="3">
    <source>
        <dbReference type="SAM" id="MobiDB-lite"/>
    </source>
</evidence>
<protein>
    <submittedName>
        <fullName evidence="6">Uncharacterized protein</fullName>
    </submittedName>
</protein>
<gene>
    <name evidence="6" type="ORF">PVAND_005749</name>
</gene>
<feature type="domain" description="Ras-GEF" evidence="5">
    <location>
        <begin position="142"/>
        <end position="379"/>
    </location>
</feature>
<dbReference type="PROSITE" id="PS50003">
    <property type="entry name" value="PH_DOMAIN"/>
    <property type="match status" value="1"/>
</dbReference>
<organism evidence="6 7">
    <name type="scientific">Polypedilum vanderplanki</name>
    <name type="common">Sleeping chironomid midge</name>
    <dbReference type="NCBI Taxonomy" id="319348"/>
    <lineage>
        <taxon>Eukaryota</taxon>
        <taxon>Metazoa</taxon>
        <taxon>Ecdysozoa</taxon>
        <taxon>Arthropoda</taxon>
        <taxon>Hexapoda</taxon>
        <taxon>Insecta</taxon>
        <taxon>Pterygota</taxon>
        <taxon>Neoptera</taxon>
        <taxon>Endopterygota</taxon>
        <taxon>Diptera</taxon>
        <taxon>Nematocera</taxon>
        <taxon>Chironomoidea</taxon>
        <taxon>Chironomidae</taxon>
        <taxon>Chironominae</taxon>
        <taxon>Polypedilum</taxon>
        <taxon>Polypedilum</taxon>
    </lineage>
</organism>
<dbReference type="InterPro" id="IPR001849">
    <property type="entry name" value="PH_domain"/>
</dbReference>
<keyword evidence="7" id="KW-1185">Reference proteome</keyword>
<dbReference type="OrthoDB" id="10254377at2759"/>
<dbReference type="InterPro" id="IPR008937">
    <property type="entry name" value="Ras-like_GEF"/>
</dbReference>
<dbReference type="Pfam" id="PF00617">
    <property type="entry name" value="RasGEF"/>
    <property type="match status" value="1"/>
</dbReference>
<dbReference type="InterPro" id="IPR011993">
    <property type="entry name" value="PH-like_dom_sf"/>
</dbReference>
<dbReference type="PROSITE" id="PS50009">
    <property type="entry name" value="RASGEF_CAT"/>
    <property type="match status" value="1"/>
</dbReference>
<sequence length="692" mass="78372">MEPIGEASILMPMMPRDLSSDSLRYSEKCNDDSYFRSLRDASPRREKSSKNINYISINEKSPSSSPKEEKTMGSAKKASKLKIKKKNSIGSLNPIELQPTIIGFNNQCLGLPISTSNKSNSLPPNSSIQDLDNLILSALRIPPEELAQQITLLDLAIFQQIKMDELTSCAWTKKNKGIITPNIVAFTRRFNHTSFWTVQEILNGSSAKERAEIITHFIKLGKRLLELNNLHSLFAVTSALKSASVHRLEKTWACVSKKDRQAFEKLADIFKEDNNWANLREICDKLKLPCIPYLGVYLTDLIYIDLAHPYKSGGIEPEQRQIKMNNILRVISIYQNSDYSHLPVIERTRNYLQSLRYIEELQNIFEDEQYKKSLKLEPQAKNQSKLDASSSLMNQGANSYCNLESGIASLNVSPAKSSSMRLNVGPSTKFSLGHRKTQSLGSKYRSASLPRNYENHKSQNQNCNCNNATLITLSAGSRCSSCRIFHKISNQISIQRNESFNHSRNFNLIDDSVLEDTTTTTNAQHNSLHIPLQADTLSTGSSDDIMAYDESESSIINNLDSPFDCASFQGCVRRKTVLKDSRKPTVSSWQRYWLQVWANSLVYFHPKSFKGSERSDFKREPCKVVSLIDGWTVELTDNSSQTNTFQLINSSIGTVYKFRCSSHELTIAWLKALQKVTRPYVEKLPTNLMTFE</sequence>
<dbReference type="Gene3D" id="2.30.29.30">
    <property type="entry name" value="Pleckstrin-homology domain (PH domain)/Phosphotyrosine-binding domain (PTB)"/>
    <property type="match status" value="1"/>
</dbReference>
<dbReference type="Gene3D" id="1.10.840.10">
    <property type="entry name" value="Ras guanine-nucleotide exchange factors catalytic domain"/>
    <property type="match status" value="1"/>
</dbReference>
<dbReference type="Proteomes" id="UP001107558">
    <property type="component" value="Chromosome 2"/>
</dbReference>
<comment type="caution">
    <text evidence="6">The sequence shown here is derived from an EMBL/GenBank/DDBJ whole genome shotgun (WGS) entry which is preliminary data.</text>
</comment>
<feature type="region of interest" description="Disordered" evidence="3">
    <location>
        <begin position="36"/>
        <end position="79"/>
    </location>
</feature>
<feature type="compositionally biased region" description="Basic and acidic residues" evidence="3">
    <location>
        <begin position="36"/>
        <end position="49"/>
    </location>
</feature>
<dbReference type="InterPro" id="IPR036964">
    <property type="entry name" value="RASGEF_cat_dom_sf"/>
</dbReference>
<proteinExistence type="predicted"/>
<dbReference type="SMART" id="SM00147">
    <property type="entry name" value="RasGEF"/>
    <property type="match status" value="1"/>
</dbReference>
<evidence type="ECO:0000256" key="2">
    <source>
        <dbReference type="PROSITE-ProRule" id="PRU00168"/>
    </source>
</evidence>
<dbReference type="CDD" id="cd13310">
    <property type="entry name" value="PH_RalGPS1_2"/>
    <property type="match status" value="1"/>
</dbReference>
<dbReference type="SMART" id="SM00233">
    <property type="entry name" value="PH"/>
    <property type="match status" value="1"/>
</dbReference>
<dbReference type="GO" id="GO:0005886">
    <property type="term" value="C:plasma membrane"/>
    <property type="evidence" value="ECO:0007669"/>
    <property type="project" value="TreeGrafter"/>
</dbReference>
<evidence type="ECO:0000313" key="7">
    <source>
        <dbReference type="Proteomes" id="UP001107558"/>
    </source>
</evidence>
<keyword evidence="1 2" id="KW-0344">Guanine-nucleotide releasing factor</keyword>
<dbReference type="InterPro" id="IPR001895">
    <property type="entry name" value="RASGEF_cat_dom"/>
</dbReference>
<evidence type="ECO:0000259" key="5">
    <source>
        <dbReference type="PROSITE" id="PS50009"/>
    </source>
</evidence>
<dbReference type="GO" id="GO:0005085">
    <property type="term" value="F:guanyl-nucleotide exchange factor activity"/>
    <property type="evidence" value="ECO:0007669"/>
    <property type="project" value="UniProtKB-KW"/>
</dbReference>
<accession>A0A9J6C249</accession>
<dbReference type="Pfam" id="PF00169">
    <property type="entry name" value="PH"/>
    <property type="match status" value="1"/>
</dbReference>
<feature type="domain" description="PH" evidence="4">
    <location>
        <begin position="570"/>
        <end position="678"/>
    </location>
</feature>